<dbReference type="GO" id="GO:0006885">
    <property type="term" value="P:regulation of pH"/>
    <property type="evidence" value="ECO:0007669"/>
    <property type="project" value="UniProtKB-UniRule"/>
</dbReference>
<dbReference type="Pfam" id="PF06965">
    <property type="entry name" value="Na_H_antiport_1"/>
    <property type="match status" value="1"/>
</dbReference>
<keyword evidence="7" id="KW-0915">Sodium</keyword>
<comment type="caution">
    <text evidence="8">The sequence shown here is derived from an EMBL/GenBank/DDBJ whole genome shotgun (WGS) entry which is preliminary data.</text>
</comment>
<dbReference type="PANTHER" id="PTHR30341:SF0">
    <property type="entry name" value="NA(+)_H(+) ANTIPORTER NHAA"/>
    <property type="match status" value="1"/>
</dbReference>
<evidence type="ECO:0000256" key="4">
    <source>
        <dbReference type="ARBA" id="ARBA00022692"/>
    </source>
</evidence>
<comment type="function">
    <text evidence="7">Na(+)/H(+) antiporter that extrudes sodium in exchange for external protons.</text>
</comment>
<keyword evidence="6 7" id="KW-0472">Membrane</keyword>
<dbReference type="InterPro" id="IPR004670">
    <property type="entry name" value="NhaA"/>
</dbReference>
<dbReference type="GO" id="GO:0015385">
    <property type="term" value="F:sodium:proton antiporter activity"/>
    <property type="evidence" value="ECO:0007669"/>
    <property type="project" value="UniProtKB-UniRule"/>
</dbReference>
<name>A0A3D8IR02_9HELI</name>
<dbReference type="Proteomes" id="UP000256514">
    <property type="component" value="Unassembled WGS sequence"/>
</dbReference>
<keyword evidence="4 7" id="KW-0812">Transmembrane</keyword>
<evidence type="ECO:0000256" key="2">
    <source>
        <dbReference type="ARBA" id="ARBA00022475"/>
    </source>
</evidence>
<gene>
    <name evidence="7 8" type="primary">nhaA</name>
    <name evidence="8" type="ORF">CQA54_05035</name>
</gene>
<dbReference type="Gene3D" id="1.20.1530.10">
    <property type="entry name" value="Na+/H+ antiporter like domain"/>
    <property type="match status" value="1"/>
</dbReference>
<feature type="transmembrane region" description="Helical" evidence="7">
    <location>
        <begin position="136"/>
        <end position="158"/>
    </location>
</feature>
<dbReference type="PANTHER" id="PTHR30341">
    <property type="entry name" value="SODIUM ION/PROTON ANTIPORTER NHAA-RELATED"/>
    <property type="match status" value="1"/>
</dbReference>
<evidence type="ECO:0000256" key="6">
    <source>
        <dbReference type="ARBA" id="ARBA00023136"/>
    </source>
</evidence>
<feature type="transmembrane region" description="Helical" evidence="7">
    <location>
        <begin position="195"/>
        <end position="213"/>
    </location>
</feature>
<dbReference type="OrthoDB" id="9808135at2"/>
<keyword evidence="9" id="KW-1185">Reference proteome</keyword>
<dbReference type="InterPro" id="IPR023171">
    <property type="entry name" value="Na/H_antiporter_dom_sf"/>
</dbReference>
<evidence type="ECO:0000256" key="1">
    <source>
        <dbReference type="ARBA" id="ARBA00004429"/>
    </source>
</evidence>
<accession>A0A3D8IR02</accession>
<comment type="similarity">
    <text evidence="7">Belongs to the NhaA Na(+)/H(+) (TC 2.A.33) antiporter family.</text>
</comment>
<organism evidence="8 9">
    <name type="scientific">Helicobacter equorum</name>
    <dbReference type="NCBI Taxonomy" id="361872"/>
    <lineage>
        <taxon>Bacteria</taxon>
        <taxon>Pseudomonadati</taxon>
        <taxon>Campylobacterota</taxon>
        <taxon>Epsilonproteobacteria</taxon>
        <taxon>Campylobacterales</taxon>
        <taxon>Helicobacteraceae</taxon>
        <taxon>Helicobacter</taxon>
    </lineage>
</organism>
<comment type="subcellular location">
    <subcellularLocation>
        <location evidence="1">Cell inner membrane</location>
        <topology evidence="1">Multi-pass membrane protein</topology>
    </subcellularLocation>
    <subcellularLocation>
        <location evidence="7">Cell membrane</location>
        <topology evidence="7">Multi-pass membrane protein</topology>
    </subcellularLocation>
</comment>
<dbReference type="NCBIfam" id="TIGR00773">
    <property type="entry name" value="NhaA"/>
    <property type="match status" value="1"/>
</dbReference>
<feature type="transmembrane region" description="Helical" evidence="7">
    <location>
        <begin position="225"/>
        <end position="251"/>
    </location>
</feature>
<keyword evidence="7" id="KW-0406">Ion transport</keyword>
<evidence type="ECO:0000256" key="7">
    <source>
        <dbReference type="HAMAP-Rule" id="MF_01844"/>
    </source>
</evidence>
<comment type="catalytic activity">
    <reaction evidence="7">
        <text>Na(+)(in) + 2 H(+)(out) = Na(+)(out) + 2 H(+)(in)</text>
        <dbReference type="Rhea" id="RHEA:29251"/>
        <dbReference type="ChEBI" id="CHEBI:15378"/>
        <dbReference type="ChEBI" id="CHEBI:29101"/>
    </reaction>
</comment>
<keyword evidence="7" id="KW-0739">Sodium transport</keyword>
<evidence type="ECO:0000256" key="3">
    <source>
        <dbReference type="ARBA" id="ARBA00022519"/>
    </source>
</evidence>
<feature type="transmembrane region" description="Helical" evidence="7">
    <location>
        <begin position="32"/>
        <end position="57"/>
    </location>
</feature>
<keyword evidence="5 7" id="KW-1133">Transmembrane helix</keyword>
<keyword evidence="2 7" id="KW-1003">Cell membrane</keyword>
<evidence type="ECO:0000313" key="8">
    <source>
        <dbReference type="EMBL" id="RDU67336.1"/>
    </source>
</evidence>
<feature type="transmembrane region" description="Helical" evidence="7">
    <location>
        <begin position="77"/>
        <end position="94"/>
    </location>
</feature>
<dbReference type="AlphaFoldDB" id="A0A3D8IR02"/>
<dbReference type="GO" id="GO:0005886">
    <property type="term" value="C:plasma membrane"/>
    <property type="evidence" value="ECO:0007669"/>
    <property type="project" value="UniProtKB-SubCell"/>
</dbReference>
<sequence>MNTQNQYIHDITKHSFREVFATFIKAESFSGILLFFCAVCAMVVANSPLSEWYFWLWHENLGFSFGTHFYGFRIHDWINDVLMAIFFLMVGLEIKREVLFGDLSGFKKAAFPVIGALGGMVVPACIYFALNVGTASWHGFGIPMATDIAFALGVILLLGKRVPMALKVFLVTLAVADDLGAIVVIATAYPSPEGLHLSWLLGAVCVIGVLIALNKTGVRHLGIYLSVGVVLWFCVHHSGIHATIAAVALAFCVPIQPKIQSKDFITLLEALPQNFKNLDVNHRTNALLTNEQVHLVSTLAKDSLDVQNPLLRLEHALQPICAYLIMPLFAFANAGVDIRGEVHMNIDHIMLGVFLGLVVGKPLGILLFTFVCEKLGIAARPQGVSWGHIFGAGMLGGIGFTMSIFVSNLAFESAQSQDVAKISILLASSVAGILGATFLGFVKRPANA</sequence>
<keyword evidence="7" id="KW-0813">Transport</keyword>
<dbReference type="RefSeq" id="WP_115571053.1">
    <property type="nucleotide sequence ID" value="NZ_NXLT01000003.1"/>
</dbReference>
<evidence type="ECO:0000256" key="5">
    <source>
        <dbReference type="ARBA" id="ARBA00022989"/>
    </source>
</evidence>
<evidence type="ECO:0000313" key="9">
    <source>
        <dbReference type="Proteomes" id="UP000256514"/>
    </source>
</evidence>
<feature type="transmembrane region" description="Helical" evidence="7">
    <location>
        <begin position="109"/>
        <end position="130"/>
    </location>
</feature>
<dbReference type="NCBIfam" id="NF011428">
    <property type="entry name" value="PRK14856.1"/>
    <property type="match status" value="1"/>
</dbReference>
<proteinExistence type="inferred from homology"/>
<keyword evidence="7" id="KW-0050">Antiport</keyword>
<keyword evidence="3" id="KW-0997">Cell inner membrane</keyword>
<dbReference type="HAMAP" id="MF_01844">
    <property type="entry name" value="NhaA"/>
    <property type="match status" value="1"/>
</dbReference>
<feature type="transmembrane region" description="Helical" evidence="7">
    <location>
        <begin position="423"/>
        <end position="442"/>
    </location>
</feature>
<protein>
    <recommendedName>
        <fullName evidence="7">Na(+)/H(+) antiporter NhaA</fullName>
    </recommendedName>
    <alternativeName>
        <fullName evidence="7">Sodium/proton antiporter NhaA</fullName>
    </alternativeName>
</protein>
<reference evidence="8 9" key="1">
    <citation type="submission" date="2018-04" db="EMBL/GenBank/DDBJ databases">
        <title>Novel Campyloabacter and Helicobacter Species and Strains.</title>
        <authorList>
            <person name="Mannion A.J."/>
            <person name="Shen Z."/>
            <person name="Fox J.G."/>
        </authorList>
    </citation>
    <scope>NUCLEOTIDE SEQUENCE [LARGE SCALE GENOMIC DNA]</scope>
    <source>
        <strain evidence="8 9">MIT 12-6600</strain>
    </source>
</reference>
<feature type="transmembrane region" description="Helical" evidence="7">
    <location>
        <begin position="165"/>
        <end position="189"/>
    </location>
</feature>
<feature type="transmembrane region" description="Helical" evidence="7">
    <location>
        <begin position="348"/>
        <end position="369"/>
    </location>
</feature>
<dbReference type="EMBL" id="NXLT01000003">
    <property type="protein sequence ID" value="RDU67336.1"/>
    <property type="molecule type" value="Genomic_DNA"/>
</dbReference>
<feature type="transmembrane region" description="Helical" evidence="7">
    <location>
        <begin position="389"/>
        <end position="411"/>
    </location>
</feature>